<dbReference type="GO" id="GO:0016757">
    <property type="term" value="F:glycosyltransferase activity"/>
    <property type="evidence" value="ECO:0007669"/>
    <property type="project" value="UniProtKB-KW"/>
</dbReference>
<evidence type="ECO:0000313" key="5">
    <source>
        <dbReference type="EMBL" id="MBB6122482.1"/>
    </source>
</evidence>
<evidence type="ECO:0000256" key="1">
    <source>
        <dbReference type="ARBA" id="ARBA00006739"/>
    </source>
</evidence>
<keyword evidence="3 5" id="KW-0808">Transferase</keyword>
<accession>A0A841IWE0</accession>
<dbReference type="InterPro" id="IPR029044">
    <property type="entry name" value="Nucleotide-diphossugar_trans"/>
</dbReference>
<dbReference type="AlphaFoldDB" id="A0A841IWE0"/>
<dbReference type="PANTHER" id="PTHR43630:SF1">
    <property type="entry name" value="POLY-BETA-1,6-N-ACETYL-D-GLUCOSAMINE SYNTHASE"/>
    <property type="match status" value="1"/>
</dbReference>
<comment type="caution">
    <text evidence="5">The sequence shown here is derived from an EMBL/GenBank/DDBJ whole genome shotgun (WGS) entry which is preliminary data.</text>
</comment>
<dbReference type="PANTHER" id="PTHR43630">
    <property type="entry name" value="POLY-BETA-1,6-N-ACETYL-D-GLUCOSAMINE SYNTHASE"/>
    <property type="match status" value="1"/>
</dbReference>
<keyword evidence="4" id="KW-0812">Transmembrane</keyword>
<dbReference type="Pfam" id="PF13641">
    <property type="entry name" value="Glyco_tranf_2_3"/>
    <property type="match status" value="1"/>
</dbReference>
<dbReference type="Gene3D" id="3.90.550.10">
    <property type="entry name" value="Spore Coat Polysaccharide Biosynthesis Protein SpsA, Chain A"/>
    <property type="match status" value="1"/>
</dbReference>
<gene>
    <name evidence="5" type="ORF">FHS92_000189</name>
</gene>
<keyword evidence="6" id="KW-1185">Reference proteome</keyword>
<evidence type="ECO:0000313" key="6">
    <source>
        <dbReference type="Proteomes" id="UP000552700"/>
    </source>
</evidence>
<name>A0A841IWE0_9SPHN</name>
<dbReference type="CDD" id="cd06438">
    <property type="entry name" value="EpsO_like"/>
    <property type="match status" value="1"/>
</dbReference>
<dbReference type="Proteomes" id="UP000552700">
    <property type="component" value="Unassembled WGS sequence"/>
</dbReference>
<organism evidence="5 6">
    <name type="scientific">Sphingobium subterraneum</name>
    <dbReference type="NCBI Taxonomy" id="627688"/>
    <lineage>
        <taxon>Bacteria</taxon>
        <taxon>Pseudomonadati</taxon>
        <taxon>Pseudomonadota</taxon>
        <taxon>Alphaproteobacteria</taxon>
        <taxon>Sphingomonadales</taxon>
        <taxon>Sphingomonadaceae</taxon>
        <taxon>Sphingobium</taxon>
    </lineage>
</organism>
<protein>
    <submittedName>
        <fullName evidence="5">Cellulose synthase/poly-beta-1,6-N-acetylglucosamine synthase-like glycosyltransferase</fullName>
    </submittedName>
</protein>
<comment type="similarity">
    <text evidence="1">Belongs to the glycosyltransferase 2 family.</text>
</comment>
<sequence length="385" mass="41464">MLVAPVGAALWVLLVEVTLGVVPSRRRPDENKQGARLRTAILMPAHNEARGIPAIISALAPALNDDMRLLVVADNCSDDTAAVARGLGADVVERQDTDRRGKGYALAYGRDALAGDPPECVIVLDADCEVEDDALTQLAQAAVEYGVPVQSCYLMRPQPDGAAMVQISNFAFLVKNLVRQRGAARLGAPAVLGGTGMAFPWTIFSTAPLASGDLVEDLALGIEMTRKGHTPRFLEHARTWSRAASGEDTLEQRTRWEHGFIDTARRTAIPLLGEAVRTGSPRRLWLALNLCVPPLALLMMVAVGVWGVAAILWLLGASEIPLITLSLLLGASGLALVAAWAVNGRQMLRGAMLLRIPLYIAWKLPVYLKLVRAPETQWKRTGRGD</sequence>
<proteinExistence type="inferred from homology"/>
<keyword evidence="4" id="KW-1133">Transmembrane helix</keyword>
<evidence type="ECO:0000256" key="3">
    <source>
        <dbReference type="ARBA" id="ARBA00022679"/>
    </source>
</evidence>
<dbReference type="SUPFAM" id="SSF53448">
    <property type="entry name" value="Nucleotide-diphospho-sugar transferases"/>
    <property type="match status" value="1"/>
</dbReference>
<evidence type="ECO:0000256" key="4">
    <source>
        <dbReference type="SAM" id="Phobius"/>
    </source>
</evidence>
<feature type="transmembrane region" description="Helical" evidence="4">
    <location>
        <begin position="295"/>
        <end position="315"/>
    </location>
</feature>
<feature type="transmembrane region" description="Helical" evidence="4">
    <location>
        <begin position="322"/>
        <end position="342"/>
    </location>
</feature>
<keyword evidence="2" id="KW-0328">Glycosyltransferase</keyword>
<keyword evidence="4" id="KW-0472">Membrane</keyword>
<dbReference type="EMBL" id="JACIJP010000001">
    <property type="protein sequence ID" value="MBB6122482.1"/>
    <property type="molecule type" value="Genomic_DNA"/>
</dbReference>
<evidence type="ECO:0000256" key="2">
    <source>
        <dbReference type="ARBA" id="ARBA00022676"/>
    </source>
</evidence>
<reference evidence="5 6" key="1">
    <citation type="submission" date="2020-08" db="EMBL/GenBank/DDBJ databases">
        <title>Genomic Encyclopedia of Type Strains, Phase IV (KMG-IV): sequencing the most valuable type-strain genomes for metagenomic binning, comparative biology and taxonomic classification.</title>
        <authorList>
            <person name="Goeker M."/>
        </authorList>
    </citation>
    <scope>NUCLEOTIDE SEQUENCE [LARGE SCALE GENOMIC DNA]</scope>
    <source>
        <strain evidence="5 6">DSM 102255</strain>
    </source>
</reference>